<dbReference type="InterPro" id="IPR029058">
    <property type="entry name" value="AB_hydrolase_fold"/>
</dbReference>
<dbReference type="PRINTS" id="PR00111">
    <property type="entry name" value="ABHYDROLASE"/>
</dbReference>
<feature type="coiled-coil region" evidence="1">
    <location>
        <begin position="165"/>
        <end position="192"/>
    </location>
</feature>
<dbReference type="EMBL" id="JABFMT010000004">
    <property type="protein sequence ID" value="NUU01216.1"/>
    <property type="molecule type" value="Genomic_DNA"/>
</dbReference>
<feature type="domain" description="AB hydrolase-1" evidence="2">
    <location>
        <begin position="34"/>
        <end position="285"/>
    </location>
</feature>
<dbReference type="EMBL" id="NJGU01000001">
    <property type="protein sequence ID" value="OWY31375.1"/>
    <property type="molecule type" value="Genomic_DNA"/>
</dbReference>
<evidence type="ECO:0000313" key="4">
    <source>
        <dbReference type="EMBL" id="OWY31375.1"/>
    </source>
</evidence>
<keyword evidence="4" id="KW-0378">Hydrolase</keyword>
<name>A0A246WWC7_9BURK</name>
<dbReference type="GO" id="GO:0016020">
    <property type="term" value="C:membrane"/>
    <property type="evidence" value="ECO:0007669"/>
    <property type="project" value="TreeGrafter"/>
</dbReference>
<organism evidence="4 5">
    <name type="scientific">Herbaspirillum robiniae</name>
    <dbReference type="NCBI Taxonomy" id="2014887"/>
    <lineage>
        <taxon>Bacteria</taxon>
        <taxon>Pseudomonadati</taxon>
        <taxon>Pseudomonadota</taxon>
        <taxon>Betaproteobacteria</taxon>
        <taxon>Burkholderiales</taxon>
        <taxon>Oxalobacteraceae</taxon>
        <taxon>Herbaspirillum</taxon>
    </lineage>
</organism>
<evidence type="ECO:0000256" key="1">
    <source>
        <dbReference type="SAM" id="Coils"/>
    </source>
</evidence>
<reference evidence="3 6" key="2">
    <citation type="journal article" date="2020" name="Front. Plant Sci.">
        <title>Isolation of Rhizosphere Bacteria That Improve Quality and Water Stress Tolerance in Greenhouse Ornamentals.</title>
        <authorList>
            <person name="Nordstedt N.P."/>
            <person name="Jones M.L."/>
        </authorList>
    </citation>
    <scope>NUCLEOTIDE SEQUENCE [LARGE SCALE GENOMIC DNA]</scope>
    <source>
        <strain evidence="3 6">C6C2</strain>
    </source>
</reference>
<keyword evidence="6" id="KW-1185">Reference proteome</keyword>
<accession>A0A246WWC7</accession>
<evidence type="ECO:0000313" key="5">
    <source>
        <dbReference type="Proteomes" id="UP000197596"/>
    </source>
</evidence>
<dbReference type="OrthoDB" id="149912at2"/>
<keyword evidence="1" id="KW-0175">Coiled coil</keyword>
<dbReference type="PANTHER" id="PTHR43798:SF33">
    <property type="entry name" value="HYDROLASE, PUTATIVE (AFU_ORTHOLOGUE AFUA_2G14860)-RELATED"/>
    <property type="match status" value="1"/>
</dbReference>
<dbReference type="GO" id="GO:0016787">
    <property type="term" value="F:hydrolase activity"/>
    <property type="evidence" value="ECO:0007669"/>
    <property type="project" value="UniProtKB-KW"/>
</dbReference>
<reference evidence="4 5" key="1">
    <citation type="submission" date="2017-06" db="EMBL/GenBank/DDBJ databases">
        <title>Herbaspirillum phytohormonus sp. nov., isolated from the root nodule of Robinia pseudoacacia in lead-zinc mine.</title>
        <authorList>
            <person name="Fan M."/>
            <person name="Lin Y."/>
        </authorList>
    </citation>
    <scope>NUCLEOTIDE SEQUENCE [LARGE SCALE GENOMIC DNA]</scope>
    <source>
        <strain evidence="4 5">HZ10</strain>
    </source>
</reference>
<dbReference type="Proteomes" id="UP000536746">
    <property type="component" value="Unassembled WGS sequence"/>
</dbReference>
<sequence length="301" mass="34268">MSQSGTPVKPSRSEFLQVRGLRYHVRHWGNPDAPLLFMLHGWMDVSASFQFMVDAMQGDWHVVAPDWRGFGLTERTHSDSYWFPDYLADLEAVIEHYAGDAAIDLVGHSMGGNVATLYAGVRPQRIRRLVNLEGLGLPSAKPEQAPGRFAQWMDEVKNRPLMRGYDTLDEVAARLQKNNARLSDERAAFLSQHWAAKDEAGLWQILGDPAHKQVSPILYRVDEMTACWSRITAPVLWIEAKDSDIWRFFGQHALMREEIDRRIAFIPKAQVEFIGDAGHMLHHDQPERLAQMIESFLAQPA</sequence>
<dbReference type="Pfam" id="PF00561">
    <property type="entry name" value="Abhydrolase_1"/>
    <property type="match status" value="1"/>
</dbReference>
<dbReference type="SUPFAM" id="SSF53474">
    <property type="entry name" value="alpha/beta-Hydrolases"/>
    <property type="match status" value="1"/>
</dbReference>
<proteinExistence type="predicted"/>
<dbReference type="InterPro" id="IPR000073">
    <property type="entry name" value="AB_hydrolase_1"/>
</dbReference>
<dbReference type="AlphaFoldDB" id="A0A246WWC7"/>
<evidence type="ECO:0000259" key="2">
    <source>
        <dbReference type="Pfam" id="PF00561"/>
    </source>
</evidence>
<dbReference type="Gene3D" id="3.40.50.1820">
    <property type="entry name" value="alpha/beta hydrolase"/>
    <property type="match status" value="1"/>
</dbReference>
<dbReference type="RefSeq" id="WP_079215699.1">
    <property type="nucleotide sequence ID" value="NZ_CP018845.1"/>
</dbReference>
<dbReference type="PANTHER" id="PTHR43798">
    <property type="entry name" value="MONOACYLGLYCEROL LIPASE"/>
    <property type="match status" value="1"/>
</dbReference>
<protein>
    <submittedName>
        <fullName evidence="4">Alpha/beta hydrolase</fullName>
    </submittedName>
</protein>
<gene>
    <name evidence="4" type="ORF">CEJ42_04875</name>
    <name evidence="3" type="ORF">HNO84_06385</name>
</gene>
<dbReference type="Proteomes" id="UP000197596">
    <property type="component" value="Unassembled WGS sequence"/>
</dbReference>
<comment type="caution">
    <text evidence="4">The sequence shown here is derived from an EMBL/GenBank/DDBJ whole genome shotgun (WGS) entry which is preliminary data.</text>
</comment>
<dbReference type="InterPro" id="IPR050266">
    <property type="entry name" value="AB_hydrolase_sf"/>
</dbReference>
<evidence type="ECO:0000313" key="3">
    <source>
        <dbReference type="EMBL" id="NUU01216.1"/>
    </source>
</evidence>
<evidence type="ECO:0000313" key="6">
    <source>
        <dbReference type="Proteomes" id="UP000536746"/>
    </source>
</evidence>